<name>C5BJ56_TERTT</name>
<dbReference type="Proteomes" id="UP000009080">
    <property type="component" value="Chromosome"/>
</dbReference>
<dbReference type="KEGG" id="ttu:TERTU_4462"/>
<dbReference type="HOGENOM" id="CLU_2902787_0_0_6"/>
<keyword evidence="1" id="KW-0472">Membrane</keyword>
<evidence type="ECO:0000313" key="2">
    <source>
        <dbReference type="EMBL" id="ACR13917.1"/>
    </source>
</evidence>
<organism evidence="2 3">
    <name type="scientific">Teredinibacter turnerae (strain ATCC 39867 / T7901)</name>
    <dbReference type="NCBI Taxonomy" id="377629"/>
    <lineage>
        <taxon>Bacteria</taxon>
        <taxon>Pseudomonadati</taxon>
        <taxon>Pseudomonadota</taxon>
        <taxon>Gammaproteobacteria</taxon>
        <taxon>Cellvibrionales</taxon>
        <taxon>Cellvibrionaceae</taxon>
        <taxon>Teredinibacter</taxon>
    </lineage>
</organism>
<gene>
    <name evidence="2" type="ordered locus">TERTU_4462</name>
</gene>
<feature type="transmembrane region" description="Helical" evidence="1">
    <location>
        <begin position="28"/>
        <end position="55"/>
    </location>
</feature>
<keyword evidence="3" id="KW-1185">Reference proteome</keyword>
<accession>C5BJ56</accession>
<evidence type="ECO:0000313" key="3">
    <source>
        <dbReference type="Proteomes" id="UP000009080"/>
    </source>
</evidence>
<keyword evidence="1" id="KW-1133">Transmembrane helix</keyword>
<protein>
    <submittedName>
        <fullName evidence="2">Uncharacterized protein</fullName>
    </submittedName>
</protein>
<sequence>MLVLAFISFFAGKQKLLSIVVVNVSMLVFLGLIGASVWLYSIFIITIPPVSVLLYRVYFAKT</sequence>
<evidence type="ECO:0000256" key="1">
    <source>
        <dbReference type="SAM" id="Phobius"/>
    </source>
</evidence>
<keyword evidence="1" id="KW-0812">Transmembrane</keyword>
<reference evidence="2 3" key="1">
    <citation type="journal article" date="2009" name="PLoS ONE">
        <title>The complete genome of Teredinibacter turnerae T7901: an intracellular endosymbiont of marine wood-boring bivalves (shipworms).</title>
        <authorList>
            <person name="Yang J.C."/>
            <person name="Madupu R."/>
            <person name="Durkin A.S."/>
            <person name="Ekborg N.A."/>
            <person name="Pedamallu C.S."/>
            <person name="Hostetler J.B."/>
            <person name="Radune D."/>
            <person name="Toms B.S."/>
            <person name="Henrissat B."/>
            <person name="Coutinho P.M."/>
            <person name="Schwarz S."/>
            <person name="Field L."/>
            <person name="Trindade-Silva A.E."/>
            <person name="Soares C.A.G."/>
            <person name="Elshahawi S."/>
            <person name="Hanora A."/>
            <person name="Schmidt E.W."/>
            <person name="Haygood M.G."/>
            <person name="Posfai J."/>
            <person name="Benner J."/>
            <person name="Madinger C."/>
            <person name="Nove J."/>
            <person name="Anton B."/>
            <person name="Chaudhary K."/>
            <person name="Foster J."/>
            <person name="Holman A."/>
            <person name="Kumar S."/>
            <person name="Lessard P.A."/>
            <person name="Luyten Y.A."/>
            <person name="Slatko B."/>
            <person name="Wood N."/>
            <person name="Wu B."/>
            <person name="Teplitski M."/>
            <person name="Mougous J.D."/>
            <person name="Ward N."/>
            <person name="Eisen J.A."/>
            <person name="Badger J.H."/>
            <person name="Distel D.L."/>
        </authorList>
    </citation>
    <scope>NUCLEOTIDE SEQUENCE [LARGE SCALE GENOMIC DNA]</scope>
    <source>
        <strain evidence="3">ATCC 39867 / T7901</strain>
    </source>
</reference>
<dbReference type="AlphaFoldDB" id="C5BJ56"/>
<dbReference type="EMBL" id="CP001614">
    <property type="protein sequence ID" value="ACR13917.1"/>
    <property type="molecule type" value="Genomic_DNA"/>
</dbReference>
<proteinExistence type="predicted"/>